<keyword evidence="2" id="KW-1185">Reference proteome</keyword>
<reference evidence="1" key="1">
    <citation type="submission" date="2021-06" db="EMBL/GenBank/DDBJ databases">
        <title>Complete genome sequence of Nocardioides sp. G188.</title>
        <authorList>
            <person name="Im W.-T."/>
        </authorList>
    </citation>
    <scope>NUCLEOTIDE SEQUENCE</scope>
    <source>
        <strain evidence="1">G188</strain>
    </source>
</reference>
<gene>
    <name evidence="1" type="ORF">KRR39_05870</name>
</gene>
<sequence>MPLVERALTDLDDVTVARVRPALAWLHQQAPGAGRDPDVAVLRRFLWRELPSTWPVAHHEQHEVAWALGELFEAAGLADQAALCRAPVTHEILSVWRWTRSFPDVPAAFWTPALSRLGPRPGPPAKVGLSLASVRGLLEAVGDGITLTPDGHLPGGTVRALDDRFRWTEEFPWMRPAGEWDIPPLRFLHQHLAAQGLLARDGSRLAVTALGRAGLADAGRLWSAVVEPAPRWTQEFDRDALGVMAATLLRRGSFTPGRMTEEIAAVLAAKWRPARGDGRGSVFDGASVVVQEWYQLGVPLGWWDTGRGPADRHPNAFGAAAAAAVFRSSTGRGAARPA</sequence>
<dbReference type="AlphaFoldDB" id="A0A975T0I9"/>
<name>A0A975T0I9_9ACTN</name>
<dbReference type="RefSeq" id="WP_216941157.1">
    <property type="nucleotide sequence ID" value="NZ_CP077062.1"/>
</dbReference>
<protein>
    <submittedName>
        <fullName evidence="1">Uncharacterized protein</fullName>
    </submittedName>
</protein>
<dbReference type="EMBL" id="CP077062">
    <property type="protein sequence ID" value="QWZ09311.1"/>
    <property type="molecule type" value="Genomic_DNA"/>
</dbReference>
<evidence type="ECO:0000313" key="2">
    <source>
        <dbReference type="Proteomes" id="UP000683575"/>
    </source>
</evidence>
<evidence type="ECO:0000313" key="1">
    <source>
        <dbReference type="EMBL" id="QWZ09311.1"/>
    </source>
</evidence>
<organism evidence="1 2">
    <name type="scientific">Nocardioides panacis</name>
    <dbReference type="NCBI Taxonomy" id="2849501"/>
    <lineage>
        <taxon>Bacteria</taxon>
        <taxon>Bacillati</taxon>
        <taxon>Actinomycetota</taxon>
        <taxon>Actinomycetes</taxon>
        <taxon>Propionibacteriales</taxon>
        <taxon>Nocardioidaceae</taxon>
        <taxon>Nocardioides</taxon>
    </lineage>
</organism>
<accession>A0A975T0I9</accession>
<dbReference type="Proteomes" id="UP000683575">
    <property type="component" value="Chromosome"/>
</dbReference>
<dbReference type="KEGG" id="nps:KRR39_05870"/>
<proteinExistence type="predicted"/>